<gene>
    <name evidence="2" type="ORF">NDES1114_LOCUS845</name>
</gene>
<sequence length="355" mass="38415">MQSRRCAHDLVDDLLRFDEVLQSRVETLVSLVAREAALRENAEFYKHRSAHQQGSRGRPVDAHPSGHSVATARGAFDGARSEVTMLFRKLHRKLAASTIGDLPGESQSASDEVDSTRLPFAISNLSSLLRSGSVVSSSATRANLREMLRNPVAGDNDREDAACTRKKCLHARQCVQQRRQELLSIVAGECERHGEGARRFRETCSTRECSFGVCGCDSCMESWGTTLQSLVPTTTASVPTSDASICDGIRKTLAIQLSSAKRSVVESRAIVKDLRMRREALTVALSRQRAVNSTRRAAHVACAGARQPGPAGSLLWLRDAAVSQSELQAVCDAISEGSHRALAAVQISGLLASHT</sequence>
<reference evidence="2" key="1">
    <citation type="submission" date="2021-01" db="EMBL/GenBank/DDBJ databases">
        <authorList>
            <person name="Corre E."/>
            <person name="Pelletier E."/>
            <person name="Niang G."/>
            <person name="Scheremetjew M."/>
            <person name="Finn R."/>
            <person name="Kale V."/>
            <person name="Holt S."/>
            <person name="Cochrane G."/>
            <person name="Meng A."/>
            <person name="Brown T."/>
            <person name="Cohen L."/>
        </authorList>
    </citation>
    <scope>NUCLEOTIDE SEQUENCE</scope>
    <source>
        <strain evidence="2">CCAP 1951/1</strain>
    </source>
</reference>
<dbReference type="EMBL" id="HBGF01001217">
    <property type="protein sequence ID" value="CAD9089188.1"/>
    <property type="molecule type" value="Transcribed_RNA"/>
</dbReference>
<dbReference type="AlphaFoldDB" id="A0A7S1KY01"/>
<proteinExistence type="predicted"/>
<evidence type="ECO:0000313" key="2">
    <source>
        <dbReference type="EMBL" id="CAD9089188.1"/>
    </source>
</evidence>
<evidence type="ECO:0000256" key="1">
    <source>
        <dbReference type="SAM" id="MobiDB-lite"/>
    </source>
</evidence>
<feature type="region of interest" description="Disordered" evidence="1">
    <location>
        <begin position="45"/>
        <end position="67"/>
    </location>
</feature>
<accession>A0A7S1KY01</accession>
<protein>
    <submittedName>
        <fullName evidence="2">Uncharacterized protein</fullName>
    </submittedName>
</protein>
<name>A0A7S1KY01_NEODS</name>
<organism evidence="2">
    <name type="scientific">Neobodo designis</name>
    <name type="common">Flagellated protozoan</name>
    <name type="synonym">Bodo designis</name>
    <dbReference type="NCBI Taxonomy" id="312471"/>
    <lineage>
        <taxon>Eukaryota</taxon>
        <taxon>Discoba</taxon>
        <taxon>Euglenozoa</taxon>
        <taxon>Kinetoplastea</taxon>
        <taxon>Metakinetoplastina</taxon>
        <taxon>Neobodonida</taxon>
        <taxon>Neobodo</taxon>
    </lineage>
</organism>